<sequence>MQLQEQVIEEIRKSLDIVDVIGSYVQLKKQGKNYIGLCPFHSERTPSFSVSPDKQLYHCFGCGAGGNLFTFMMEIEGMSFIEAAQSLADRANIDLGSSVTKNNAYRDPNDQKRKQITEGLELLTKFYHYLLTTAKYGSSGMRYLEERGFNSEMIERFRIGYAVDSWEAVTHLLQKRGVSLEFMEHAGLIKKRGFDNKYFDRFRNRIIFPIFNMSGKTVAFGGRTLGEDKPKYLNSPESDVFHKGSILYGFHLARQAIRKSSQVVLLEGYVDVVRAHQAGVTCSVASMGTSLTEAQAAALTRMADTIIICYDSDTAGIEASFRAAELLQGNGKVIKIANMPEGLDPDDYIRKFGGERFKSDVIGASQTLMTFKMNYLRRKRNLSDEGDRLLYIEDVLRELASQHRAVERDHYLRLLSEEFSISLDSLKKQLHQVSVTAERRDKRRARVAPLARSNRIPPAYEMAERRLLARMMRSREISDQVRDTLGGSFTIDVHQALAAYLYAYYAQGNPPDEGLFLQKLEDPALQRKVTELSLMPMSDQADDGEIEDCVKQVIRHSKSSLIADKEEQRKKAEQSGDYELAAQLLSEIISVKKQLGHF</sequence>
<dbReference type="InterPro" id="IPR030846">
    <property type="entry name" value="DnaG_bac"/>
</dbReference>
<evidence type="ECO:0000256" key="8">
    <source>
        <dbReference type="ARBA" id="ARBA00022833"/>
    </source>
</evidence>
<dbReference type="InterPro" id="IPR006295">
    <property type="entry name" value="DNA_primase_DnaG"/>
</dbReference>
<comment type="subunit">
    <text evidence="12">Monomer. Interacts with DnaB.</text>
</comment>
<dbReference type="GO" id="GO:1990077">
    <property type="term" value="C:primosome complex"/>
    <property type="evidence" value="ECO:0007669"/>
    <property type="project" value="UniProtKB-KW"/>
</dbReference>
<proteinExistence type="inferred from homology"/>
<dbReference type="PANTHER" id="PTHR30313:SF2">
    <property type="entry name" value="DNA PRIMASE"/>
    <property type="match status" value="1"/>
</dbReference>
<dbReference type="AlphaFoldDB" id="A0A1I2NY13"/>
<evidence type="ECO:0000256" key="2">
    <source>
        <dbReference type="ARBA" id="ARBA00022515"/>
    </source>
</evidence>
<name>A0A1I2NY13_9BACL</name>
<keyword evidence="3 12" id="KW-0808">Transferase</keyword>
<dbReference type="InterPro" id="IPR002694">
    <property type="entry name" value="Znf_CHC2"/>
</dbReference>
<keyword evidence="6 12" id="KW-0479">Metal-binding</keyword>
<dbReference type="HAMAP" id="MF_00974">
    <property type="entry name" value="DNA_primase_DnaG"/>
    <property type="match status" value="1"/>
</dbReference>
<dbReference type="Gene3D" id="3.90.580.10">
    <property type="entry name" value="Zinc finger, CHC2-type domain"/>
    <property type="match status" value="1"/>
</dbReference>
<keyword evidence="11 12" id="KW-0804">Transcription</keyword>
<feature type="zinc finger region" description="CHC2-type" evidence="12 14">
    <location>
        <begin position="38"/>
        <end position="62"/>
    </location>
</feature>
<dbReference type="NCBIfam" id="TIGR01391">
    <property type="entry name" value="dnaG"/>
    <property type="match status" value="1"/>
</dbReference>
<dbReference type="SUPFAM" id="SSF57783">
    <property type="entry name" value="Zinc beta-ribbon"/>
    <property type="match status" value="1"/>
</dbReference>
<comment type="catalytic activity">
    <reaction evidence="12">
        <text>ssDNA + n NTP = ssDNA/pppN(pN)n-1 hybrid + (n-1) diphosphate.</text>
        <dbReference type="EC" id="2.7.7.101"/>
    </reaction>
</comment>
<evidence type="ECO:0000256" key="3">
    <source>
        <dbReference type="ARBA" id="ARBA00022679"/>
    </source>
</evidence>
<dbReference type="GO" id="GO:0003678">
    <property type="term" value="F:DNA helicase activity"/>
    <property type="evidence" value="ECO:0007669"/>
    <property type="project" value="InterPro"/>
</dbReference>
<keyword evidence="9" id="KW-0460">Magnesium</keyword>
<dbReference type="InterPro" id="IPR036185">
    <property type="entry name" value="DNA_heli_DnaB-like_N_sf"/>
</dbReference>
<dbReference type="RefSeq" id="WP_093669987.1">
    <property type="nucleotide sequence ID" value="NZ_FOOY01000004.1"/>
</dbReference>
<comment type="similarity">
    <text evidence="12 13">Belongs to the DnaG primase family.</text>
</comment>
<organism evidence="16 17">
    <name type="scientific">Sporolactobacillus nakayamae</name>
    <dbReference type="NCBI Taxonomy" id="269670"/>
    <lineage>
        <taxon>Bacteria</taxon>
        <taxon>Bacillati</taxon>
        <taxon>Bacillota</taxon>
        <taxon>Bacilli</taxon>
        <taxon>Bacillales</taxon>
        <taxon>Sporolactobacillaceae</taxon>
        <taxon>Sporolactobacillus</taxon>
    </lineage>
</organism>
<dbReference type="Pfam" id="PF13155">
    <property type="entry name" value="Toprim_2"/>
    <property type="match status" value="1"/>
</dbReference>
<dbReference type="Pfam" id="PF08275">
    <property type="entry name" value="DNAG_N"/>
    <property type="match status" value="1"/>
</dbReference>
<comment type="function">
    <text evidence="12 13">RNA polymerase that catalyzes the synthesis of short RNA molecules used as primers for DNA polymerase during DNA replication.</text>
</comment>
<dbReference type="GO" id="GO:0003677">
    <property type="term" value="F:DNA binding"/>
    <property type="evidence" value="ECO:0007669"/>
    <property type="project" value="UniProtKB-KW"/>
</dbReference>
<evidence type="ECO:0000256" key="11">
    <source>
        <dbReference type="ARBA" id="ARBA00023163"/>
    </source>
</evidence>
<dbReference type="Gene3D" id="6.10.140.360">
    <property type="match status" value="1"/>
</dbReference>
<evidence type="ECO:0000256" key="12">
    <source>
        <dbReference type="HAMAP-Rule" id="MF_00974"/>
    </source>
</evidence>
<evidence type="ECO:0000313" key="17">
    <source>
        <dbReference type="Proteomes" id="UP000198752"/>
    </source>
</evidence>
<dbReference type="GO" id="GO:0006269">
    <property type="term" value="P:DNA replication, synthesis of primer"/>
    <property type="evidence" value="ECO:0007669"/>
    <property type="project" value="UniProtKB-UniRule"/>
</dbReference>
<dbReference type="GO" id="GO:0000428">
    <property type="term" value="C:DNA-directed RNA polymerase complex"/>
    <property type="evidence" value="ECO:0007669"/>
    <property type="project" value="UniProtKB-KW"/>
</dbReference>
<dbReference type="GO" id="GO:0005737">
    <property type="term" value="C:cytoplasm"/>
    <property type="evidence" value="ECO:0007669"/>
    <property type="project" value="TreeGrafter"/>
</dbReference>
<gene>
    <name evidence="12" type="primary">dnaG</name>
    <name evidence="16" type="ORF">SAMN02982927_00624</name>
</gene>
<dbReference type="InterPro" id="IPR037068">
    <property type="entry name" value="DNA_primase_core_N_sf"/>
</dbReference>
<protein>
    <recommendedName>
        <fullName evidence="12 13">DNA primase</fullName>
        <ecNumber evidence="12">2.7.7.101</ecNumber>
    </recommendedName>
</protein>
<dbReference type="STRING" id="269670.SAMN02982927_00624"/>
<dbReference type="InterPro" id="IPR050219">
    <property type="entry name" value="DnaG_primase"/>
</dbReference>
<comment type="domain">
    <text evidence="12">Contains an N-terminal zinc-binding domain, a central core domain that contains the primase activity, and a C-terminal DnaB-binding domain.</text>
</comment>
<dbReference type="Gene3D" id="3.90.980.10">
    <property type="entry name" value="DNA primase, catalytic core, N-terminal domain"/>
    <property type="match status" value="1"/>
</dbReference>
<dbReference type="FunFam" id="3.90.580.10:FF:000001">
    <property type="entry name" value="DNA primase"/>
    <property type="match status" value="1"/>
</dbReference>
<evidence type="ECO:0000256" key="1">
    <source>
        <dbReference type="ARBA" id="ARBA00022478"/>
    </source>
</evidence>
<dbReference type="InterPro" id="IPR016136">
    <property type="entry name" value="DNA_helicase_N/primase_C"/>
</dbReference>
<evidence type="ECO:0000256" key="6">
    <source>
        <dbReference type="ARBA" id="ARBA00022723"/>
    </source>
</evidence>
<keyword evidence="5 12" id="KW-0235">DNA replication</keyword>
<keyword evidence="1 12" id="KW-0240">DNA-directed RNA polymerase</keyword>
<dbReference type="InterPro" id="IPR013264">
    <property type="entry name" value="DNAG_N"/>
</dbReference>
<evidence type="ECO:0000313" key="16">
    <source>
        <dbReference type="EMBL" id="SFG08845.1"/>
    </source>
</evidence>
<evidence type="ECO:0000256" key="10">
    <source>
        <dbReference type="ARBA" id="ARBA00023125"/>
    </source>
</evidence>
<dbReference type="Gene3D" id="3.40.1360.10">
    <property type="match status" value="1"/>
</dbReference>
<evidence type="ECO:0000256" key="7">
    <source>
        <dbReference type="ARBA" id="ARBA00022771"/>
    </source>
</evidence>
<dbReference type="SMART" id="SM00493">
    <property type="entry name" value="TOPRIM"/>
    <property type="match status" value="1"/>
</dbReference>
<comment type="cofactor">
    <cofactor evidence="12 13 14">
        <name>Zn(2+)</name>
        <dbReference type="ChEBI" id="CHEBI:29105"/>
    </cofactor>
    <text evidence="12 13 14">Binds 1 zinc ion per monomer.</text>
</comment>
<dbReference type="OrthoDB" id="9803773at2"/>
<dbReference type="GO" id="GO:0003899">
    <property type="term" value="F:DNA-directed RNA polymerase activity"/>
    <property type="evidence" value="ECO:0007669"/>
    <property type="project" value="UniProtKB-UniRule"/>
</dbReference>
<evidence type="ECO:0000256" key="13">
    <source>
        <dbReference type="PIRNR" id="PIRNR002811"/>
    </source>
</evidence>
<accession>A0A1I2NY13</accession>
<dbReference type="PANTHER" id="PTHR30313">
    <property type="entry name" value="DNA PRIMASE"/>
    <property type="match status" value="1"/>
</dbReference>
<keyword evidence="10 12" id="KW-0238">DNA-binding</keyword>
<dbReference type="CDD" id="cd03364">
    <property type="entry name" value="TOPRIM_DnaG_primases"/>
    <property type="match status" value="1"/>
</dbReference>
<dbReference type="EMBL" id="FOOY01000004">
    <property type="protein sequence ID" value="SFG08845.1"/>
    <property type="molecule type" value="Genomic_DNA"/>
</dbReference>
<keyword evidence="17" id="KW-1185">Reference proteome</keyword>
<dbReference type="SMART" id="SM00400">
    <property type="entry name" value="ZnF_CHCC"/>
    <property type="match status" value="1"/>
</dbReference>
<evidence type="ECO:0000256" key="5">
    <source>
        <dbReference type="ARBA" id="ARBA00022705"/>
    </source>
</evidence>
<reference evidence="17" key="1">
    <citation type="submission" date="2016-10" db="EMBL/GenBank/DDBJ databases">
        <authorList>
            <person name="Varghese N."/>
            <person name="Submissions S."/>
        </authorList>
    </citation>
    <scope>NUCLEOTIDE SEQUENCE [LARGE SCALE GENOMIC DNA]</scope>
    <source>
        <strain evidence="17">ATCC 700379</strain>
    </source>
</reference>
<dbReference type="GO" id="GO:0005524">
    <property type="term" value="F:ATP binding"/>
    <property type="evidence" value="ECO:0007669"/>
    <property type="project" value="InterPro"/>
</dbReference>
<dbReference type="EC" id="2.7.7.101" evidence="12"/>
<dbReference type="Proteomes" id="UP000198752">
    <property type="component" value="Unassembled WGS sequence"/>
</dbReference>
<dbReference type="InterPro" id="IPR006171">
    <property type="entry name" value="TOPRIM_dom"/>
</dbReference>
<keyword evidence="2 12" id="KW-0639">Primosome</keyword>
<dbReference type="GO" id="GO:0008270">
    <property type="term" value="F:zinc ion binding"/>
    <property type="evidence" value="ECO:0007669"/>
    <property type="project" value="UniProtKB-UniRule"/>
</dbReference>
<dbReference type="FunFam" id="3.90.980.10:FF:000001">
    <property type="entry name" value="DNA primase"/>
    <property type="match status" value="1"/>
</dbReference>
<dbReference type="InterPro" id="IPR036977">
    <property type="entry name" value="DNA_primase_Znf_CHC2"/>
</dbReference>
<evidence type="ECO:0000256" key="4">
    <source>
        <dbReference type="ARBA" id="ARBA00022695"/>
    </source>
</evidence>
<dbReference type="InterPro" id="IPR034151">
    <property type="entry name" value="TOPRIM_DnaG_bac"/>
</dbReference>
<dbReference type="PIRSF" id="PIRSF002811">
    <property type="entry name" value="DnaG"/>
    <property type="match status" value="1"/>
</dbReference>
<dbReference type="PROSITE" id="PS50880">
    <property type="entry name" value="TOPRIM"/>
    <property type="match status" value="1"/>
</dbReference>
<evidence type="ECO:0000256" key="9">
    <source>
        <dbReference type="ARBA" id="ARBA00022842"/>
    </source>
</evidence>
<dbReference type="Pfam" id="PF10410">
    <property type="entry name" value="DnaB_bind"/>
    <property type="match status" value="1"/>
</dbReference>
<dbReference type="Gene3D" id="1.10.860.10">
    <property type="entry name" value="DNAb Helicase, Chain A"/>
    <property type="match status" value="1"/>
</dbReference>
<dbReference type="Pfam" id="PF01807">
    <property type="entry name" value="Zn_ribbon_DnaG"/>
    <property type="match status" value="1"/>
</dbReference>
<evidence type="ECO:0000259" key="15">
    <source>
        <dbReference type="PROSITE" id="PS50880"/>
    </source>
</evidence>
<dbReference type="InterPro" id="IPR019475">
    <property type="entry name" value="DNA_primase_DnaB-bd"/>
</dbReference>
<keyword evidence="7 12" id="KW-0863">Zinc-finger</keyword>
<keyword evidence="8 12" id="KW-0862">Zinc</keyword>
<keyword evidence="4 12" id="KW-0548">Nucleotidyltransferase</keyword>
<dbReference type="SUPFAM" id="SSF48024">
    <property type="entry name" value="N-terminal domain of DnaB helicase"/>
    <property type="match status" value="1"/>
</dbReference>
<dbReference type="SUPFAM" id="SSF56731">
    <property type="entry name" value="DNA primase core"/>
    <property type="match status" value="1"/>
</dbReference>
<feature type="domain" description="Toprim" evidence="15">
    <location>
        <begin position="261"/>
        <end position="342"/>
    </location>
</feature>
<evidence type="ECO:0000256" key="14">
    <source>
        <dbReference type="PIRSR" id="PIRSR002811-1"/>
    </source>
</evidence>